<dbReference type="InterPro" id="IPR052140">
    <property type="entry name" value="Dev_Signal_Hedgehog-like"/>
</dbReference>
<dbReference type="AlphaFoldDB" id="A0A9N8DM82"/>
<proteinExistence type="predicted"/>
<protein>
    <recommendedName>
        <fullName evidence="3">Hint domain-containing protein</fullName>
    </recommendedName>
</protein>
<dbReference type="Pfam" id="PF01079">
    <property type="entry name" value="Hint"/>
    <property type="match status" value="1"/>
</dbReference>
<dbReference type="SUPFAM" id="SSF51294">
    <property type="entry name" value="Hedgehog/intein (Hint) domain"/>
    <property type="match status" value="1"/>
</dbReference>
<dbReference type="PROSITE" id="PS51257">
    <property type="entry name" value="PROKAR_LIPOPROTEIN"/>
    <property type="match status" value="1"/>
</dbReference>
<feature type="compositionally biased region" description="Low complexity" evidence="1">
    <location>
        <begin position="129"/>
        <end position="155"/>
    </location>
</feature>
<dbReference type="InterPro" id="IPR003587">
    <property type="entry name" value="Hint_dom_N"/>
</dbReference>
<feature type="transmembrane region" description="Helical" evidence="2">
    <location>
        <begin position="372"/>
        <end position="390"/>
    </location>
</feature>
<keyword evidence="2" id="KW-0812">Transmembrane</keyword>
<evidence type="ECO:0000259" key="3">
    <source>
        <dbReference type="SMART" id="SM00306"/>
    </source>
</evidence>
<organism evidence="4 5">
    <name type="scientific">Seminavis robusta</name>
    <dbReference type="NCBI Taxonomy" id="568900"/>
    <lineage>
        <taxon>Eukaryota</taxon>
        <taxon>Sar</taxon>
        <taxon>Stramenopiles</taxon>
        <taxon>Ochrophyta</taxon>
        <taxon>Bacillariophyta</taxon>
        <taxon>Bacillariophyceae</taxon>
        <taxon>Bacillariophycidae</taxon>
        <taxon>Naviculales</taxon>
        <taxon>Naviculaceae</taxon>
        <taxon>Seminavis</taxon>
    </lineage>
</organism>
<dbReference type="CDD" id="cd00081">
    <property type="entry name" value="Hint"/>
    <property type="match status" value="1"/>
</dbReference>
<keyword evidence="2" id="KW-0472">Membrane</keyword>
<feature type="region of interest" description="Disordered" evidence="1">
    <location>
        <begin position="129"/>
        <end position="201"/>
    </location>
</feature>
<reference evidence="4" key="1">
    <citation type="submission" date="2020-06" db="EMBL/GenBank/DDBJ databases">
        <authorList>
            <consortium name="Plant Systems Biology data submission"/>
        </authorList>
    </citation>
    <scope>NUCLEOTIDE SEQUENCE</scope>
    <source>
        <strain evidence="4">D6</strain>
    </source>
</reference>
<evidence type="ECO:0000256" key="2">
    <source>
        <dbReference type="SAM" id="Phobius"/>
    </source>
</evidence>
<sequence length="405" mass="43320">MMLISNKNKFLTFWALVATSTTNTIVQGCSLSADLGSHSESDYDTWKMQSFRAAAGSTITCELTCTSGGSASMKFPRYSATKSGNDCNMVLTHQLSKDEQMAMLHVHIEADAPQDLYLDCYCDQEAIQTPAPTEAPKTPAPTEAPTDAPTAAPTEEATEEATDEPTHAPTTTPAPTTNSNGVRGGSGGSGGGNSNSNFGPPPAYAAPAGNCFSKSALVQVANKGDIAMKDLQVGDRVLTTSGTYQPIYSFGHYQTDQKATFLQIHTSTNSSSKPLEMTGNHLIFLANGETTLSHWWLAPHRMICMNVLLANSKMCHGKNKDGILHYLIAGQEMAQAANQYGSLVQVFVLGIPLFLFFGLLNLLEHVCMGPALAPLVMLVGFLLSAVGVWLQNDENDSQNTKKKVV</sequence>
<dbReference type="GO" id="GO:0016540">
    <property type="term" value="P:protein autoprocessing"/>
    <property type="evidence" value="ECO:0007669"/>
    <property type="project" value="InterPro"/>
</dbReference>
<feature type="compositionally biased region" description="Low complexity" evidence="1">
    <location>
        <begin position="167"/>
        <end position="181"/>
    </location>
</feature>
<gene>
    <name evidence="4" type="ORF">SEMRO_133_G062940.1</name>
</gene>
<name>A0A9N8DM82_9STRA</name>
<dbReference type="PANTHER" id="PTHR46706:SF12">
    <property type="entry name" value="PROTEIN QUA-1-RELATED"/>
    <property type="match status" value="1"/>
</dbReference>
<dbReference type="Proteomes" id="UP001153069">
    <property type="component" value="Unassembled WGS sequence"/>
</dbReference>
<evidence type="ECO:0000313" key="5">
    <source>
        <dbReference type="Proteomes" id="UP001153069"/>
    </source>
</evidence>
<accession>A0A9N8DM82</accession>
<dbReference type="InterPro" id="IPR001767">
    <property type="entry name" value="Hedgehog_Hint"/>
</dbReference>
<dbReference type="InterPro" id="IPR036844">
    <property type="entry name" value="Hint_dom_sf"/>
</dbReference>
<dbReference type="EMBL" id="CAICTM010000132">
    <property type="protein sequence ID" value="CAB9502309.1"/>
    <property type="molecule type" value="Genomic_DNA"/>
</dbReference>
<comment type="caution">
    <text evidence="4">The sequence shown here is derived from an EMBL/GenBank/DDBJ whole genome shotgun (WGS) entry which is preliminary data.</text>
</comment>
<keyword evidence="2" id="KW-1133">Transmembrane helix</keyword>
<dbReference type="SMART" id="SM00306">
    <property type="entry name" value="HintN"/>
    <property type="match status" value="1"/>
</dbReference>
<dbReference type="Gene3D" id="2.170.16.10">
    <property type="entry name" value="Hedgehog/Intein (Hint) domain"/>
    <property type="match status" value="1"/>
</dbReference>
<evidence type="ECO:0000313" key="4">
    <source>
        <dbReference type="EMBL" id="CAB9502309.1"/>
    </source>
</evidence>
<feature type="compositionally biased region" description="Gly residues" evidence="1">
    <location>
        <begin position="182"/>
        <end position="193"/>
    </location>
</feature>
<evidence type="ECO:0000256" key="1">
    <source>
        <dbReference type="SAM" id="MobiDB-lite"/>
    </source>
</evidence>
<feature type="domain" description="Hint" evidence="3">
    <location>
        <begin position="209"/>
        <end position="307"/>
    </location>
</feature>
<feature type="transmembrane region" description="Helical" evidence="2">
    <location>
        <begin position="340"/>
        <end position="360"/>
    </location>
</feature>
<dbReference type="PANTHER" id="PTHR46706">
    <property type="entry name" value="PROTEIN QUA-1-RELATED"/>
    <property type="match status" value="1"/>
</dbReference>
<dbReference type="OrthoDB" id="5212at2759"/>
<keyword evidence="5" id="KW-1185">Reference proteome</keyword>